<gene>
    <name evidence="8" type="ORF">ENS31_02260</name>
</gene>
<evidence type="ECO:0000256" key="1">
    <source>
        <dbReference type="ARBA" id="ARBA00022553"/>
    </source>
</evidence>
<dbReference type="Pfam" id="PF00196">
    <property type="entry name" value="GerE"/>
    <property type="match status" value="1"/>
</dbReference>
<evidence type="ECO:0000313" key="8">
    <source>
        <dbReference type="EMBL" id="HFI90336.1"/>
    </source>
</evidence>
<evidence type="ECO:0000259" key="6">
    <source>
        <dbReference type="PROSITE" id="PS50043"/>
    </source>
</evidence>
<feature type="modified residue" description="4-aspartylphosphate" evidence="5">
    <location>
        <position position="56"/>
    </location>
</feature>
<evidence type="ECO:0000256" key="3">
    <source>
        <dbReference type="ARBA" id="ARBA00023125"/>
    </source>
</evidence>
<protein>
    <submittedName>
        <fullName evidence="8">Response regulator transcription factor</fullName>
    </submittedName>
</protein>
<keyword evidence="1 5" id="KW-0597">Phosphoprotein</keyword>
<dbReference type="PROSITE" id="PS50110">
    <property type="entry name" value="RESPONSE_REGULATORY"/>
    <property type="match status" value="1"/>
</dbReference>
<dbReference type="InterPro" id="IPR000792">
    <property type="entry name" value="Tscrpt_reg_LuxR_C"/>
</dbReference>
<dbReference type="Pfam" id="PF00072">
    <property type="entry name" value="Response_reg"/>
    <property type="match status" value="1"/>
</dbReference>
<dbReference type="GO" id="GO:0003677">
    <property type="term" value="F:DNA binding"/>
    <property type="evidence" value="ECO:0007669"/>
    <property type="project" value="UniProtKB-KW"/>
</dbReference>
<feature type="domain" description="Response regulatory" evidence="7">
    <location>
        <begin position="5"/>
        <end position="121"/>
    </location>
</feature>
<dbReference type="RefSeq" id="WP_304143746.1">
    <property type="nucleotide sequence ID" value="NZ_JAOAIE010000032.1"/>
</dbReference>
<proteinExistence type="predicted"/>
<keyword evidence="4" id="KW-0804">Transcription</keyword>
<dbReference type="InterPro" id="IPR058245">
    <property type="entry name" value="NreC/VraR/RcsB-like_REC"/>
</dbReference>
<dbReference type="GO" id="GO:0000160">
    <property type="term" value="P:phosphorelay signal transduction system"/>
    <property type="evidence" value="ECO:0007669"/>
    <property type="project" value="InterPro"/>
</dbReference>
<dbReference type="AlphaFoldDB" id="A0A7V2ZI48"/>
<dbReference type="GO" id="GO:0006355">
    <property type="term" value="P:regulation of DNA-templated transcription"/>
    <property type="evidence" value="ECO:0007669"/>
    <property type="project" value="InterPro"/>
</dbReference>
<dbReference type="SMART" id="SM00421">
    <property type="entry name" value="HTH_LUXR"/>
    <property type="match status" value="1"/>
</dbReference>
<dbReference type="SMART" id="SM00448">
    <property type="entry name" value="REC"/>
    <property type="match status" value="1"/>
</dbReference>
<dbReference type="SUPFAM" id="SSF52172">
    <property type="entry name" value="CheY-like"/>
    <property type="match status" value="1"/>
</dbReference>
<evidence type="ECO:0000259" key="7">
    <source>
        <dbReference type="PROSITE" id="PS50110"/>
    </source>
</evidence>
<sequence length="211" mass="23842">MKQLKVYLADDHLLIREGLKKILSTEKEFIVVGESGNPDEVIDFFNNNDADILILDLNMPGRSGLDVLKLVKKIKPDTKILILSMYPEDQFAERTIIAGASGYITKESASEELMKALHKIAKGGNYVSNSFAEKLLFKKKSVPYQKPHEILSDREFQIMILLAQGKTQVEISNELALSTSTVNTYRSRILEKLNLKSNAEIIRYAIQNKLI</sequence>
<dbReference type="PANTHER" id="PTHR43214:SF41">
    <property type="entry name" value="NITRATE_NITRITE RESPONSE REGULATOR PROTEIN NARP"/>
    <property type="match status" value="1"/>
</dbReference>
<keyword evidence="3" id="KW-0238">DNA-binding</keyword>
<accession>A0A7V2ZI48</accession>
<dbReference type="PRINTS" id="PR00038">
    <property type="entry name" value="HTHLUXR"/>
</dbReference>
<dbReference type="InterPro" id="IPR016032">
    <property type="entry name" value="Sig_transdc_resp-reg_C-effctor"/>
</dbReference>
<dbReference type="EMBL" id="DSUJ01000008">
    <property type="protein sequence ID" value="HFI90336.1"/>
    <property type="molecule type" value="Genomic_DNA"/>
</dbReference>
<organism evidence="8">
    <name type="scientific">Ignavibacterium album</name>
    <dbReference type="NCBI Taxonomy" id="591197"/>
    <lineage>
        <taxon>Bacteria</taxon>
        <taxon>Pseudomonadati</taxon>
        <taxon>Ignavibacteriota</taxon>
        <taxon>Ignavibacteria</taxon>
        <taxon>Ignavibacteriales</taxon>
        <taxon>Ignavibacteriaceae</taxon>
        <taxon>Ignavibacterium</taxon>
    </lineage>
</organism>
<dbReference type="InterPro" id="IPR001789">
    <property type="entry name" value="Sig_transdc_resp-reg_receiver"/>
</dbReference>
<name>A0A7V2ZI48_9BACT</name>
<feature type="domain" description="HTH luxR-type" evidence="6">
    <location>
        <begin position="144"/>
        <end position="209"/>
    </location>
</feature>
<dbReference type="PROSITE" id="PS50043">
    <property type="entry name" value="HTH_LUXR_2"/>
    <property type="match status" value="1"/>
</dbReference>
<dbReference type="InterPro" id="IPR011006">
    <property type="entry name" value="CheY-like_superfamily"/>
</dbReference>
<comment type="caution">
    <text evidence="8">The sequence shown here is derived from an EMBL/GenBank/DDBJ whole genome shotgun (WGS) entry which is preliminary data.</text>
</comment>
<keyword evidence="2" id="KW-0805">Transcription regulation</keyword>
<dbReference type="SUPFAM" id="SSF46894">
    <property type="entry name" value="C-terminal effector domain of the bipartite response regulators"/>
    <property type="match status" value="1"/>
</dbReference>
<evidence type="ECO:0000256" key="5">
    <source>
        <dbReference type="PROSITE-ProRule" id="PRU00169"/>
    </source>
</evidence>
<dbReference type="InterPro" id="IPR039420">
    <property type="entry name" value="WalR-like"/>
</dbReference>
<dbReference type="PANTHER" id="PTHR43214">
    <property type="entry name" value="TWO-COMPONENT RESPONSE REGULATOR"/>
    <property type="match status" value="1"/>
</dbReference>
<dbReference type="CDD" id="cd06170">
    <property type="entry name" value="LuxR_C_like"/>
    <property type="match status" value="1"/>
</dbReference>
<reference evidence="8" key="1">
    <citation type="journal article" date="2020" name="mSystems">
        <title>Genome- and Community-Level Interaction Insights into Carbon Utilization and Element Cycling Functions of Hydrothermarchaeota in Hydrothermal Sediment.</title>
        <authorList>
            <person name="Zhou Z."/>
            <person name="Liu Y."/>
            <person name="Xu W."/>
            <person name="Pan J."/>
            <person name="Luo Z.H."/>
            <person name="Li M."/>
        </authorList>
    </citation>
    <scope>NUCLEOTIDE SEQUENCE [LARGE SCALE GENOMIC DNA]</scope>
    <source>
        <strain evidence="8">SpSt-479</strain>
    </source>
</reference>
<dbReference type="Gene3D" id="3.40.50.2300">
    <property type="match status" value="1"/>
</dbReference>
<evidence type="ECO:0000256" key="4">
    <source>
        <dbReference type="ARBA" id="ARBA00023163"/>
    </source>
</evidence>
<evidence type="ECO:0000256" key="2">
    <source>
        <dbReference type="ARBA" id="ARBA00023015"/>
    </source>
</evidence>
<dbReference type="CDD" id="cd17535">
    <property type="entry name" value="REC_NarL-like"/>
    <property type="match status" value="1"/>
</dbReference>